<dbReference type="KEGG" id="krh:KRH_04620"/>
<dbReference type="STRING" id="378753.KRH_04620"/>
<name>B2GH57_KOCRD</name>
<accession>B2GH57</accession>
<dbReference type="AlphaFoldDB" id="B2GH57"/>
<dbReference type="Proteomes" id="UP000008838">
    <property type="component" value="Chromosome"/>
</dbReference>
<dbReference type="HOGENOM" id="CLU_1088950_0_0_11"/>
<dbReference type="EMBL" id="AP009152">
    <property type="protein sequence ID" value="BAG28809.1"/>
    <property type="molecule type" value="Genomic_DNA"/>
</dbReference>
<proteinExistence type="predicted"/>
<sequence>MCGGHGPTVAVAPWPWSGPPRDCGAPPTAGQGKTGCAVTPPRAGNSGRRAMVVTDSHRQHGLMDIKPVSRTSVVGALALWFVYVGLVVLLFRWASGEFVPIVVAGAVVAGVSAAIFSLVAWRPGVRRDEGWELTVHGARCQGRAHLDVPAEDVPGLVERVCQRNEELGLRTLAAHGGTATTGPSFRTWGERLRFAIRPSSDEGSEVEATCRPVVPFVVSDWGRSERILREFLRALHQESLQPQAPLHTAGPPHTP</sequence>
<evidence type="ECO:0000313" key="4">
    <source>
        <dbReference type="Proteomes" id="UP000008838"/>
    </source>
</evidence>
<feature type="transmembrane region" description="Helical" evidence="2">
    <location>
        <begin position="99"/>
        <end position="121"/>
    </location>
</feature>
<keyword evidence="2" id="KW-1133">Transmembrane helix</keyword>
<feature type="transmembrane region" description="Helical" evidence="2">
    <location>
        <begin position="73"/>
        <end position="93"/>
    </location>
</feature>
<protein>
    <submittedName>
        <fullName evidence="3">Hypothetical membrane protein</fullName>
    </submittedName>
</protein>
<keyword evidence="2" id="KW-0812">Transmembrane</keyword>
<keyword evidence="2" id="KW-0472">Membrane</keyword>
<feature type="region of interest" description="Disordered" evidence="1">
    <location>
        <begin position="1"/>
        <end position="35"/>
    </location>
</feature>
<keyword evidence="4" id="KW-1185">Reference proteome</keyword>
<evidence type="ECO:0000313" key="3">
    <source>
        <dbReference type="EMBL" id="BAG28809.1"/>
    </source>
</evidence>
<reference evidence="3 4" key="1">
    <citation type="journal article" date="2008" name="J. Bacteriol.">
        <title>Complete genome sequence of the soil actinomycete Kocuria rhizophila.</title>
        <authorList>
            <person name="Takarada H."/>
            <person name="Sekine M."/>
            <person name="Kosugi H."/>
            <person name="Matsuo Y."/>
            <person name="Fujisawa T."/>
            <person name="Omata S."/>
            <person name="Kishi E."/>
            <person name="Shimizu A."/>
            <person name="Tsukatani N."/>
            <person name="Tanikawa S."/>
            <person name="Fujita N."/>
            <person name="Harayama S."/>
        </authorList>
    </citation>
    <scope>NUCLEOTIDE SEQUENCE [LARGE SCALE GENOMIC DNA]</scope>
    <source>
        <strain evidence="4">ATCC 9341 / DSM 348 / NBRC 103217 / DC2201</strain>
    </source>
</reference>
<evidence type="ECO:0000256" key="2">
    <source>
        <dbReference type="SAM" id="Phobius"/>
    </source>
</evidence>
<evidence type="ECO:0000256" key="1">
    <source>
        <dbReference type="SAM" id="MobiDB-lite"/>
    </source>
</evidence>
<gene>
    <name evidence="3" type="ordered locus">KRH_04620</name>
</gene>
<organism evidence="3 4">
    <name type="scientific">Kocuria rhizophila (strain ATCC 9341 / DSM 348 / NBRC 103217 / DC2201)</name>
    <dbReference type="NCBI Taxonomy" id="378753"/>
    <lineage>
        <taxon>Bacteria</taxon>
        <taxon>Bacillati</taxon>
        <taxon>Actinomycetota</taxon>
        <taxon>Actinomycetes</taxon>
        <taxon>Micrococcales</taxon>
        <taxon>Micrococcaceae</taxon>
        <taxon>Kocuria</taxon>
    </lineage>
</organism>